<dbReference type="InterPro" id="IPR051654">
    <property type="entry name" value="Meroterpenoid_MTases"/>
</dbReference>
<comment type="similarity">
    <text evidence="4">Belongs to the class I-like SAM-binding methyltransferase superfamily.</text>
</comment>
<dbReference type="CDD" id="cd02440">
    <property type="entry name" value="AdoMet_MTases"/>
    <property type="match status" value="1"/>
</dbReference>
<evidence type="ECO:0000256" key="4">
    <source>
        <dbReference type="ARBA" id="ARBA00038314"/>
    </source>
</evidence>
<proteinExistence type="inferred from homology"/>
<keyword evidence="2" id="KW-0808">Transferase</keyword>
<dbReference type="PANTHER" id="PTHR35897">
    <property type="entry name" value="METHYLTRANSFERASE AUSD"/>
    <property type="match status" value="1"/>
</dbReference>
<comment type="caution">
    <text evidence="6">The sequence shown here is derived from an EMBL/GenBank/DDBJ whole genome shotgun (WGS) entry which is preliminary data.</text>
</comment>
<accession>A0A9C7UR90</accession>
<protein>
    <recommendedName>
        <fullName evidence="5">Methyltransferase type 12 domain-containing protein</fullName>
    </recommendedName>
</protein>
<dbReference type="AlphaFoldDB" id="A0A9C7UR90"/>
<feature type="domain" description="Methyltransferase type 12" evidence="5">
    <location>
        <begin position="72"/>
        <end position="175"/>
    </location>
</feature>
<keyword evidence="3" id="KW-0949">S-adenosyl-L-methionine</keyword>
<dbReference type="GO" id="GO:0016740">
    <property type="term" value="F:transferase activity"/>
    <property type="evidence" value="ECO:0007669"/>
    <property type="project" value="UniProtKB-KW"/>
</dbReference>
<evidence type="ECO:0000259" key="5">
    <source>
        <dbReference type="Pfam" id="PF08242"/>
    </source>
</evidence>
<dbReference type="Proteomes" id="UP001061958">
    <property type="component" value="Unassembled WGS sequence"/>
</dbReference>
<reference evidence="6" key="2">
    <citation type="submission" date="2022-01" db="EMBL/GenBank/DDBJ databases">
        <authorList>
            <person name="Hirooka S."/>
            <person name="Miyagishima S.Y."/>
        </authorList>
    </citation>
    <scope>NUCLEOTIDE SEQUENCE</scope>
    <source>
        <strain evidence="6">NBRC 102759</strain>
    </source>
</reference>
<evidence type="ECO:0000256" key="2">
    <source>
        <dbReference type="ARBA" id="ARBA00022679"/>
    </source>
</evidence>
<dbReference type="InterPro" id="IPR013217">
    <property type="entry name" value="Methyltransf_12"/>
</dbReference>
<dbReference type="Gene3D" id="3.40.50.150">
    <property type="entry name" value="Vaccinia Virus protein VP39"/>
    <property type="match status" value="1"/>
</dbReference>
<dbReference type="EMBL" id="BQMJ01000036">
    <property type="protein sequence ID" value="GJQ12759.1"/>
    <property type="molecule type" value="Genomic_DNA"/>
</dbReference>
<evidence type="ECO:0000313" key="6">
    <source>
        <dbReference type="EMBL" id="GJQ12759.1"/>
    </source>
</evidence>
<dbReference type="InterPro" id="IPR029063">
    <property type="entry name" value="SAM-dependent_MTases_sf"/>
</dbReference>
<dbReference type="OrthoDB" id="2094832at2759"/>
<reference evidence="6" key="1">
    <citation type="journal article" date="2022" name="Proc. Natl. Acad. Sci. U.S.A.">
        <title>Life cycle and functional genomics of the unicellular red alga Galdieria for elucidating algal and plant evolution and industrial use.</title>
        <authorList>
            <person name="Hirooka S."/>
            <person name="Itabashi T."/>
            <person name="Ichinose T.M."/>
            <person name="Onuma R."/>
            <person name="Fujiwara T."/>
            <person name="Yamashita S."/>
            <person name="Jong L.W."/>
            <person name="Tomita R."/>
            <person name="Iwane A.H."/>
            <person name="Miyagishima S.Y."/>
        </authorList>
    </citation>
    <scope>NUCLEOTIDE SEQUENCE</scope>
    <source>
        <strain evidence="6">NBRC 102759</strain>
    </source>
</reference>
<evidence type="ECO:0000256" key="3">
    <source>
        <dbReference type="ARBA" id="ARBA00022691"/>
    </source>
</evidence>
<gene>
    <name evidence="6" type="ORF">GpartN1_g4550.t1</name>
</gene>
<dbReference type="Pfam" id="PF08242">
    <property type="entry name" value="Methyltransf_12"/>
    <property type="match status" value="1"/>
</dbReference>
<dbReference type="PANTHER" id="PTHR35897:SF1">
    <property type="entry name" value="METHYLTRANSFERASE AUSD"/>
    <property type="match status" value="1"/>
</dbReference>
<dbReference type="SUPFAM" id="SSF53335">
    <property type="entry name" value="S-adenosyl-L-methionine-dependent methyltransferases"/>
    <property type="match status" value="1"/>
</dbReference>
<name>A0A9C7UR90_9RHOD</name>
<sequence length="260" mass="29799">MDQIDPEVLPLFGGLSLEQVYEKGREIQQKALEKEFNYRCVEGFYFLRIGLRKNPLFEHIKLQKALQDCCILEVGCAFGIDGRDLVFSQGVKPENYLGIDISSTFIDLGFELFEDKNTMKNCFAVKSVGDEDFSAFVKSKLKRVDIVVATLVLHVIPKECKEFVDQVYQLLEPYQGMFIGETMGIDLPDEEPFYFERHNSPRVCHTSVSLTKLFQSVGFKRVETTFLSRWRRGGEGITATCKEDEEKVKNRARLAFIAFA</sequence>
<comment type="pathway">
    <text evidence="1">Secondary metabolite biosynthesis.</text>
</comment>
<organism evidence="6 7">
    <name type="scientific">Galdieria partita</name>
    <dbReference type="NCBI Taxonomy" id="83374"/>
    <lineage>
        <taxon>Eukaryota</taxon>
        <taxon>Rhodophyta</taxon>
        <taxon>Bangiophyceae</taxon>
        <taxon>Galdieriales</taxon>
        <taxon>Galdieriaceae</taxon>
        <taxon>Galdieria</taxon>
    </lineage>
</organism>
<evidence type="ECO:0000313" key="7">
    <source>
        <dbReference type="Proteomes" id="UP001061958"/>
    </source>
</evidence>
<keyword evidence="7" id="KW-1185">Reference proteome</keyword>
<evidence type="ECO:0000256" key="1">
    <source>
        <dbReference type="ARBA" id="ARBA00005179"/>
    </source>
</evidence>